<dbReference type="Pfam" id="PF02589">
    <property type="entry name" value="LUD_dom"/>
    <property type="match status" value="1"/>
</dbReference>
<sequence length="213" mass="23415">MDEFVQAHKMKTITTTMESLKKHGFEALFFASREEAAAHIFEMAADCATVGIGGTLTVRALNILPRLEEAGKTIFDHWKLKPGTPEELECRKRQMTADLLLASSNAVTMTGEIVNRDGCGNRTNSITFGPKKVVIVVGRNKIVPDLDSAFARIEEVAGPIRSASLSRKTPCVATGYCMDCDSPERICNVTSIIHRKPMLTKITVILLDEELGY</sequence>
<feature type="domain" description="LUD" evidence="1">
    <location>
        <begin position="15"/>
        <end position="207"/>
    </location>
</feature>
<gene>
    <name evidence="2" type="ordered locus">Desti_0157</name>
</gene>
<reference evidence="3" key="1">
    <citation type="submission" date="2012-06" db="EMBL/GenBank/DDBJ databases">
        <title>Complete sequence of chromosome of Desulfomonile tiedjei DSM 6799.</title>
        <authorList>
            <person name="Lucas S."/>
            <person name="Copeland A."/>
            <person name="Lapidus A."/>
            <person name="Glavina del Rio T."/>
            <person name="Dalin E."/>
            <person name="Tice H."/>
            <person name="Bruce D."/>
            <person name="Goodwin L."/>
            <person name="Pitluck S."/>
            <person name="Peters L."/>
            <person name="Ovchinnikova G."/>
            <person name="Zeytun A."/>
            <person name="Lu M."/>
            <person name="Kyrpides N."/>
            <person name="Mavromatis K."/>
            <person name="Ivanova N."/>
            <person name="Brettin T."/>
            <person name="Detter J.C."/>
            <person name="Han C."/>
            <person name="Larimer F."/>
            <person name="Land M."/>
            <person name="Hauser L."/>
            <person name="Markowitz V."/>
            <person name="Cheng J.-F."/>
            <person name="Hugenholtz P."/>
            <person name="Woyke T."/>
            <person name="Wu D."/>
            <person name="Spring S."/>
            <person name="Schroeder M."/>
            <person name="Brambilla E."/>
            <person name="Klenk H.-P."/>
            <person name="Eisen J.A."/>
        </authorList>
    </citation>
    <scope>NUCLEOTIDE SEQUENCE [LARGE SCALE GENOMIC DNA]</scope>
    <source>
        <strain evidence="3">ATCC 49306 / DSM 6799 / DCB-1</strain>
    </source>
</reference>
<dbReference type="KEGG" id="dti:Desti_0157"/>
<dbReference type="STRING" id="706587.Desti_0157"/>
<dbReference type="PANTHER" id="PTHR36179">
    <property type="entry name" value="LUD_DOM DOMAIN-CONTAINING PROTEIN"/>
    <property type="match status" value="1"/>
</dbReference>
<dbReference type="SUPFAM" id="SSF100950">
    <property type="entry name" value="NagB/RpiA/CoA transferase-like"/>
    <property type="match status" value="1"/>
</dbReference>
<dbReference type="OrthoDB" id="9809147at2"/>
<dbReference type="PATRIC" id="fig|706587.4.peg.177"/>
<dbReference type="eggNOG" id="COG1139">
    <property type="taxonomic scope" value="Bacteria"/>
</dbReference>
<proteinExistence type="predicted"/>
<name>I4C012_DESTA</name>
<dbReference type="InterPro" id="IPR024185">
    <property type="entry name" value="FTHF_cligase-like_sf"/>
</dbReference>
<protein>
    <recommendedName>
        <fullName evidence="1">LUD domain-containing protein</fullName>
    </recommendedName>
</protein>
<dbReference type="EMBL" id="CP003360">
    <property type="protein sequence ID" value="AFM22903.1"/>
    <property type="molecule type" value="Genomic_DNA"/>
</dbReference>
<dbReference type="AlphaFoldDB" id="I4C012"/>
<dbReference type="PANTHER" id="PTHR36179:SF2">
    <property type="entry name" value="LUD DOMAIN-CONTAINING PROTEIN"/>
    <property type="match status" value="1"/>
</dbReference>
<evidence type="ECO:0000313" key="3">
    <source>
        <dbReference type="Proteomes" id="UP000006055"/>
    </source>
</evidence>
<evidence type="ECO:0000259" key="1">
    <source>
        <dbReference type="Pfam" id="PF02589"/>
    </source>
</evidence>
<dbReference type="Gene3D" id="3.40.50.10420">
    <property type="entry name" value="NagB/RpiA/CoA transferase-like"/>
    <property type="match status" value="1"/>
</dbReference>
<accession>I4C012</accession>
<dbReference type="InterPro" id="IPR037171">
    <property type="entry name" value="NagB/RpiA_transferase-like"/>
</dbReference>
<organism evidence="2 3">
    <name type="scientific">Desulfomonile tiedjei (strain ATCC 49306 / DSM 6799 / DCB-1)</name>
    <dbReference type="NCBI Taxonomy" id="706587"/>
    <lineage>
        <taxon>Bacteria</taxon>
        <taxon>Pseudomonadati</taxon>
        <taxon>Thermodesulfobacteriota</taxon>
        <taxon>Desulfomonilia</taxon>
        <taxon>Desulfomonilales</taxon>
        <taxon>Desulfomonilaceae</taxon>
        <taxon>Desulfomonile</taxon>
    </lineage>
</organism>
<dbReference type="Proteomes" id="UP000006055">
    <property type="component" value="Chromosome"/>
</dbReference>
<evidence type="ECO:0000313" key="2">
    <source>
        <dbReference type="EMBL" id="AFM22903.1"/>
    </source>
</evidence>
<dbReference type="RefSeq" id="WP_014808062.1">
    <property type="nucleotide sequence ID" value="NC_018025.1"/>
</dbReference>
<dbReference type="HOGENOM" id="CLU_107893_1_0_7"/>
<dbReference type="InterPro" id="IPR003741">
    <property type="entry name" value="LUD_dom"/>
</dbReference>
<keyword evidence="3" id="KW-1185">Reference proteome</keyword>